<dbReference type="PANTHER" id="PTHR36699:SF1">
    <property type="entry name" value="L,D-TRANSPEPTIDASE YAFK-RELATED"/>
    <property type="match status" value="1"/>
</dbReference>
<dbReference type="GO" id="GO:0071555">
    <property type="term" value="P:cell wall organization"/>
    <property type="evidence" value="ECO:0007669"/>
    <property type="project" value="UniProtKB-UniRule"/>
</dbReference>
<feature type="active site" description="Proton donor/acceptor" evidence="7">
    <location>
        <position position="181"/>
    </location>
</feature>
<reference evidence="9 10" key="1">
    <citation type="submission" date="2015-05" db="EMBL/GenBank/DDBJ databases">
        <title>Photobacterium galathea sp. nov.</title>
        <authorList>
            <person name="Machado H."/>
            <person name="Gram L."/>
        </authorList>
    </citation>
    <scope>NUCLEOTIDE SEQUENCE [LARGE SCALE GENOMIC DNA]</scope>
    <source>
        <strain evidence="9 10">DSM 25995</strain>
    </source>
</reference>
<evidence type="ECO:0000313" key="9">
    <source>
        <dbReference type="EMBL" id="KLV00454.1"/>
    </source>
</evidence>
<dbReference type="Proteomes" id="UP000036426">
    <property type="component" value="Unassembled WGS sequence"/>
</dbReference>
<comment type="similarity">
    <text evidence="2">Belongs to the YkuD family.</text>
</comment>
<dbReference type="GO" id="GO:0009252">
    <property type="term" value="P:peptidoglycan biosynthetic process"/>
    <property type="evidence" value="ECO:0007669"/>
    <property type="project" value="UniProtKB-UniPathway"/>
</dbReference>
<keyword evidence="3" id="KW-0808">Transferase</keyword>
<keyword evidence="6 7" id="KW-0961">Cell wall biogenesis/degradation</keyword>
<dbReference type="GO" id="GO:0004180">
    <property type="term" value="F:carboxypeptidase activity"/>
    <property type="evidence" value="ECO:0007669"/>
    <property type="project" value="UniProtKB-ARBA"/>
</dbReference>
<evidence type="ECO:0000256" key="4">
    <source>
        <dbReference type="ARBA" id="ARBA00022960"/>
    </source>
</evidence>
<evidence type="ECO:0000256" key="1">
    <source>
        <dbReference type="ARBA" id="ARBA00004752"/>
    </source>
</evidence>
<proteinExistence type="inferred from homology"/>
<keyword evidence="5 7" id="KW-0573">Peptidoglycan synthesis</keyword>
<name>A0A0J1GLW4_9GAMM</name>
<dbReference type="UniPathway" id="UPA00219"/>
<dbReference type="GO" id="GO:0016740">
    <property type="term" value="F:transferase activity"/>
    <property type="evidence" value="ECO:0007669"/>
    <property type="project" value="UniProtKB-KW"/>
</dbReference>
<dbReference type="OrthoDB" id="9809748at2"/>
<dbReference type="PROSITE" id="PS52029">
    <property type="entry name" value="LD_TPASE"/>
    <property type="match status" value="1"/>
</dbReference>
<gene>
    <name evidence="9" type="ORF">ABT58_12390</name>
</gene>
<evidence type="ECO:0000256" key="7">
    <source>
        <dbReference type="PROSITE-ProRule" id="PRU01373"/>
    </source>
</evidence>
<dbReference type="SUPFAM" id="SSF141523">
    <property type="entry name" value="L,D-transpeptidase catalytic domain-like"/>
    <property type="match status" value="1"/>
</dbReference>
<dbReference type="Pfam" id="PF03734">
    <property type="entry name" value="YkuD"/>
    <property type="match status" value="1"/>
</dbReference>
<organism evidence="9 10">
    <name type="scientific">Photobacterium aphoticum</name>
    <dbReference type="NCBI Taxonomy" id="754436"/>
    <lineage>
        <taxon>Bacteria</taxon>
        <taxon>Pseudomonadati</taxon>
        <taxon>Pseudomonadota</taxon>
        <taxon>Gammaproteobacteria</taxon>
        <taxon>Vibrionales</taxon>
        <taxon>Vibrionaceae</taxon>
        <taxon>Photobacterium</taxon>
    </lineage>
</organism>
<feature type="domain" description="L,D-TPase catalytic" evidence="8">
    <location>
        <begin position="84"/>
        <end position="217"/>
    </location>
</feature>
<keyword evidence="4 7" id="KW-0133">Cell shape</keyword>
<dbReference type="InterPro" id="IPR005490">
    <property type="entry name" value="LD_TPept_cat_dom"/>
</dbReference>
<sequence length="254" mass="28049">MKGKLAAFAVLCLCVLVWLFVYGRGYWYPVYTKMKGKQTVADVVDKYGESAESRLKTAFDDAGMAYPPKEIALLAVKAEKRVELWAKAESMAEESVKQDDGKANVAWQRVKQYDVLAASGELGPKLREGDKQVPEGIYRIIGLNPNSAYHLSMKLNYPNAFDSQWAEKEGRTEPGTNIFIHGKAVSVGCLAMGDPAIEELFVLVNTIGQGNTRVIISPVDPRKQSLVPAEAAQPWVSTLYQDIEEAFLAVSSKR</sequence>
<comment type="caution">
    <text evidence="9">The sequence shown here is derived from an EMBL/GenBank/DDBJ whole genome shotgun (WGS) entry which is preliminary data.</text>
</comment>
<protein>
    <submittedName>
        <fullName evidence="9">ErfK/YbiS/YcfS/YnhG family protein</fullName>
    </submittedName>
</protein>
<dbReference type="GO" id="GO:0008360">
    <property type="term" value="P:regulation of cell shape"/>
    <property type="evidence" value="ECO:0007669"/>
    <property type="project" value="UniProtKB-UniRule"/>
</dbReference>
<evidence type="ECO:0000259" key="8">
    <source>
        <dbReference type="PROSITE" id="PS52029"/>
    </source>
</evidence>
<evidence type="ECO:0000256" key="6">
    <source>
        <dbReference type="ARBA" id="ARBA00023316"/>
    </source>
</evidence>
<evidence type="ECO:0000256" key="5">
    <source>
        <dbReference type="ARBA" id="ARBA00022984"/>
    </source>
</evidence>
<dbReference type="EMBL" id="LDOV01000022">
    <property type="protein sequence ID" value="KLV00454.1"/>
    <property type="molecule type" value="Genomic_DNA"/>
</dbReference>
<accession>A0A0J1GLW4</accession>
<dbReference type="InterPro" id="IPR038063">
    <property type="entry name" value="Transpep_catalytic_dom"/>
</dbReference>
<comment type="pathway">
    <text evidence="1 7">Cell wall biogenesis; peptidoglycan biosynthesis.</text>
</comment>
<dbReference type="RefSeq" id="WP_047874720.1">
    <property type="nucleotide sequence ID" value="NZ_BMYC01000004.1"/>
</dbReference>
<evidence type="ECO:0000256" key="2">
    <source>
        <dbReference type="ARBA" id="ARBA00005992"/>
    </source>
</evidence>
<evidence type="ECO:0000256" key="3">
    <source>
        <dbReference type="ARBA" id="ARBA00022679"/>
    </source>
</evidence>
<dbReference type="AlphaFoldDB" id="A0A0J1GLW4"/>
<dbReference type="CDD" id="cd16913">
    <property type="entry name" value="YkuD_like"/>
    <property type="match status" value="1"/>
</dbReference>
<dbReference type="PANTHER" id="PTHR36699">
    <property type="entry name" value="LD-TRANSPEPTIDASE"/>
    <property type="match status" value="1"/>
</dbReference>
<feature type="active site" description="Nucleophile" evidence="7">
    <location>
        <position position="189"/>
    </location>
</feature>
<dbReference type="PATRIC" id="fig|754436.4.peg.2633"/>
<keyword evidence="10" id="KW-1185">Reference proteome</keyword>
<evidence type="ECO:0000313" key="10">
    <source>
        <dbReference type="Proteomes" id="UP000036426"/>
    </source>
</evidence>